<dbReference type="EMBL" id="BGPR01000068">
    <property type="protein sequence ID" value="GBL89919.1"/>
    <property type="molecule type" value="Genomic_DNA"/>
</dbReference>
<dbReference type="AlphaFoldDB" id="A0A4Y2BEG3"/>
<gene>
    <name evidence="1" type="ORF">AVEN_178346_1</name>
</gene>
<dbReference type="GO" id="GO:0003676">
    <property type="term" value="F:nucleic acid binding"/>
    <property type="evidence" value="ECO:0007669"/>
    <property type="project" value="InterPro"/>
</dbReference>
<dbReference type="InterPro" id="IPR036397">
    <property type="entry name" value="RNaseH_sf"/>
</dbReference>
<keyword evidence="2" id="KW-1185">Reference proteome</keyword>
<name>A0A4Y2BEG3_ARAVE</name>
<dbReference type="Gene3D" id="3.30.420.10">
    <property type="entry name" value="Ribonuclease H-like superfamily/Ribonuclease H"/>
    <property type="match status" value="1"/>
</dbReference>
<evidence type="ECO:0008006" key="3">
    <source>
        <dbReference type="Google" id="ProtNLM"/>
    </source>
</evidence>
<reference evidence="1 2" key="1">
    <citation type="journal article" date="2019" name="Sci. Rep.">
        <title>Orb-weaving spider Araneus ventricosus genome elucidates the spidroin gene catalogue.</title>
        <authorList>
            <person name="Kono N."/>
            <person name="Nakamura H."/>
            <person name="Ohtoshi R."/>
            <person name="Moran D.A.P."/>
            <person name="Shinohara A."/>
            <person name="Yoshida Y."/>
            <person name="Fujiwara M."/>
            <person name="Mori M."/>
            <person name="Tomita M."/>
            <person name="Arakawa K."/>
        </authorList>
    </citation>
    <scope>NUCLEOTIDE SEQUENCE [LARGE SCALE GENOMIC DNA]</scope>
</reference>
<sequence>MTGQRSIDEVLLPQVCLFCDTVGDKYIFIDDNAPCHRIFAVQDCLQSEDIQLLVCRARSPYLNPIENVLEFFWKSPLLVENIPQQTRSSSSVH</sequence>
<organism evidence="1 2">
    <name type="scientific">Araneus ventricosus</name>
    <name type="common">Orbweaver spider</name>
    <name type="synonym">Epeira ventricosa</name>
    <dbReference type="NCBI Taxonomy" id="182803"/>
    <lineage>
        <taxon>Eukaryota</taxon>
        <taxon>Metazoa</taxon>
        <taxon>Ecdysozoa</taxon>
        <taxon>Arthropoda</taxon>
        <taxon>Chelicerata</taxon>
        <taxon>Arachnida</taxon>
        <taxon>Araneae</taxon>
        <taxon>Araneomorphae</taxon>
        <taxon>Entelegynae</taxon>
        <taxon>Araneoidea</taxon>
        <taxon>Araneidae</taxon>
        <taxon>Araneus</taxon>
    </lineage>
</organism>
<proteinExistence type="predicted"/>
<dbReference type="Proteomes" id="UP000499080">
    <property type="component" value="Unassembled WGS sequence"/>
</dbReference>
<evidence type="ECO:0000313" key="2">
    <source>
        <dbReference type="Proteomes" id="UP000499080"/>
    </source>
</evidence>
<protein>
    <recommendedName>
        <fullName evidence="3">Tc1-like transposase DDE domain-containing protein</fullName>
    </recommendedName>
</protein>
<evidence type="ECO:0000313" key="1">
    <source>
        <dbReference type="EMBL" id="GBL89919.1"/>
    </source>
</evidence>
<accession>A0A4Y2BEG3</accession>
<comment type="caution">
    <text evidence="1">The sequence shown here is derived from an EMBL/GenBank/DDBJ whole genome shotgun (WGS) entry which is preliminary data.</text>
</comment>
<dbReference type="OrthoDB" id="10442087at2759"/>